<proteinExistence type="predicted"/>
<dbReference type="OrthoDB" id="8688418at2"/>
<gene>
    <name evidence="1" type="ORF">FNM00_16590</name>
</gene>
<comment type="caution">
    <text evidence="1">The sequence shown here is derived from an EMBL/GenBank/DDBJ whole genome shotgun (WGS) entry which is preliminary data.</text>
</comment>
<dbReference type="EMBL" id="VLNT01000021">
    <property type="protein sequence ID" value="TSD55695.1"/>
    <property type="molecule type" value="Genomic_DNA"/>
</dbReference>
<dbReference type="InterPro" id="IPR009057">
    <property type="entry name" value="Homeodomain-like_sf"/>
</dbReference>
<organism evidence="1 2">
    <name type="scientific">Aeromicrobium piscarium</name>
    <dbReference type="NCBI Taxonomy" id="2590901"/>
    <lineage>
        <taxon>Bacteria</taxon>
        <taxon>Bacillati</taxon>
        <taxon>Actinomycetota</taxon>
        <taxon>Actinomycetes</taxon>
        <taxon>Propionibacteriales</taxon>
        <taxon>Nocardioidaceae</taxon>
        <taxon>Aeromicrobium</taxon>
    </lineage>
</organism>
<dbReference type="Proteomes" id="UP000316988">
    <property type="component" value="Unassembled WGS sequence"/>
</dbReference>
<dbReference type="AlphaFoldDB" id="A0A554RNJ1"/>
<dbReference type="Gene3D" id="1.10.357.10">
    <property type="entry name" value="Tetracycline Repressor, domain 2"/>
    <property type="match status" value="1"/>
</dbReference>
<protein>
    <submittedName>
        <fullName evidence="1">TetR/AcrR family transcriptional regulator</fullName>
    </submittedName>
</protein>
<name>A0A554RNJ1_9ACTN</name>
<dbReference type="SUPFAM" id="SSF46689">
    <property type="entry name" value="Homeodomain-like"/>
    <property type="match status" value="1"/>
</dbReference>
<evidence type="ECO:0000313" key="1">
    <source>
        <dbReference type="EMBL" id="TSD55695.1"/>
    </source>
</evidence>
<sequence length="197" mass="21569">MEGSRQTDGRVRRAERTRVSIVDAHVRLLREGTLKPSAKTIAEAAGVSVRTLWLAFGDMESLFAQTVAYWFASDDALAVVIDPALELERRIDRFCAARARRLTNIAPAARAAQLMEASSSTLRGSRRAHIENVRVEIAEVFATEIATSAAPETLCDALLAASSWNSWSILHDDLGRTVEECEAAMRHAFTALLAGCR</sequence>
<keyword evidence="2" id="KW-1185">Reference proteome</keyword>
<accession>A0A554RNJ1</accession>
<reference evidence="1 2" key="1">
    <citation type="submission" date="2019-07" db="EMBL/GenBank/DDBJ databases">
        <authorList>
            <person name="Zhao L.H."/>
        </authorList>
    </citation>
    <scope>NUCLEOTIDE SEQUENCE [LARGE SCALE GENOMIC DNA]</scope>
    <source>
        <strain evidence="1 2">Co35</strain>
    </source>
</reference>
<evidence type="ECO:0000313" key="2">
    <source>
        <dbReference type="Proteomes" id="UP000316988"/>
    </source>
</evidence>
<dbReference type="RefSeq" id="WP_143914655.1">
    <property type="nucleotide sequence ID" value="NZ_VLNT01000021.1"/>
</dbReference>